<dbReference type="RefSeq" id="WP_406790684.1">
    <property type="nucleotide sequence ID" value="NZ_JBJHZX010000003.1"/>
</dbReference>
<protein>
    <submittedName>
        <fullName evidence="3">Uncharacterized protein</fullName>
    </submittedName>
</protein>
<reference evidence="3 4" key="1">
    <citation type="submission" date="2024-11" db="EMBL/GenBank/DDBJ databases">
        <authorList>
            <person name="Heng Y.C."/>
            <person name="Lim A.C.H."/>
            <person name="Lee J.K.Y."/>
            <person name="Kittelmann S."/>
        </authorList>
    </citation>
    <scope>NUCLEOTIDE SEQUENCE [LARGE SCALE GENOMIC DNA]</scope>
    <source>
        <strain evidence="3 4">WILCCON 0269</strain>
    </source>
</reference>
<feature type="compositionally biased region" description="Basic and acidic residues" evidence="1">
    <location>
        <begin position="65"/>
        <end position="77"/>
    </location>
</feature>
<feature type="compositionally biased region" description="Low complexity" evidence="1">
    <location>
        <begin position="99"/>
        <end position="114"/>
    </location>
</feature>
<organism evidence="3 4">
    <name type="scientific">Candidatus Clostridium eludens</name>
    <dbReference type="NCBI Taxonomy" id="3381663"/>
    <lineage>
        <taxon>Bacteria</taxon>
        <taxon>Bacillati</taxon>
        <taxon>Bacillota</taxon>
        <taxon>Clostridia</taxon>
        <taxon>Eubacteriales</taxon>
        <taxon>Clostridiaceae</taxon>
        <taxon>Clostridium</taxon>
    </lineage>
</organism>
<gene>
    <name evidence="3" type="ORF">ACJDU8_03075</name>
</gene>
<feature type="region of interest" description="Disordered" evidence="1">
    <location>
        <begin position="62"/>
        <end position="117"/>
    </location>
</feature>
<dbReference type="EMBL" id="JBJHZX010000003">
    <property type="protein sequence ID" value="MFL0194561.1"/>
    <property type="molecule type" value="Genomic_DNA"/>
</dbReference>
<feature type="transmembrane region" description="Helical" evidence="2">
    <location>
        <begin position="20"/>
        <end position="38"/>
    </location>
</feature>
<evidence type="ECO:0000313" key="4">
    <source>
        <dbReference type="Proteomes" id="UP001623660"/>
    </source>
</evidence>
<evidence type="ECO:0000313" key="3">
    <source>
        <dbReference type="EMBL" id="MFL0194561.1"/>
    </source>
</evidence>
<comment type="caution">
    <text evidence="3">The sequence shown here is derived from an EMBL/GenBank/DDBJ whole genome shotgun (WGS) entry which is preliminary data.</text>
</comment>
<keyword evidence="2" id="KW-0812">Transmembrane</keyword>
<evidence type="ECO:0000256" key="2">
    <source>
        <dbReference type="SAM" id="Phobius"/>
    </source>
</evidence>
<keyword evidence="4" id="KW-1185">Reference proteome</keyword>
<keyword evidence="2" id="KW-1133">Transmembrane helix</keyword>
<keyword evidence="2" id="KW-0472">Membrane</keyword>
<name>A0ABW8SFM6_9CLOT</name>
<dbReference type="Proteomes" id="UP001623660">
    <property type="component" value="Unassembled WGS sequence"/>
</dbReference>
<sequence length="137" mass="16035">MTRRSRRNKHIKILRNRCLFLLSIIGIFILLYKSYIYFHTSKITNNKVISATQLTGGKVYKNQSYKKDKENGNERNTNEANNNEENSDENKDYNINTKVNLSNEVENNNSGNVSDYGRQYTYDVQKVKDILDNKLES</sequence>
<evidence type="ECO:0000256" key="1">
    <source>
        <dbReference type="SAM" id="MobiDB-lite"/>
    </source>
</evidence>
<accession>A0ABW8SFM6</accession>
<proteinExistence type="predicted"/>